<reference evidence="1" key="1">
    <citation type="submission" date="2022-11" db="EMBL/GenBank/DDBJ databases">
        <title>Centuries of genome instability and evolution in soft-shell clam transmissible cancer (bioRxiv).</title>
        <authorList>
            <person name="Hart S.F.M."/>
            <person name="Yonemitsu M.A."/>
            <person name="Giersch R.M."/>
            <person name="Beal B.F."/>
            <person name="Arriagada G."/>
            <person name="Davis B.W."/>
            <person name="Ostrander E.A."/>
            <person name="Goff S.P."/>
            <person name="Metzger M.J."/>
        </authorList>
    </citation>
    <scope>NUCLEOTIDE SEQUENCE</scope>
    <source>
        <strain evidence="1">MELC-2E11</strain>
        <tissue evidence="1">Siphon/mantle</tissue>
    </source>
</reference>
<name>A0ABY7DWD7_MYAAR</name>
<protein>
    <submittedName>
        <fullName evidence="1">Uncharacterized protein</fullName>
    </submittedName>
</protein>
<proteinExistence type="predicted"/>
<evidence type="ECO:0000313" key="1">
    <source>
        <dbReference type="EMBL" id="WAQ99260.1"/>
    </source>
</evidence>
<evidence type="ECO:0000313" key="2">
    <source>
        <dbReference type="Proteomes" id="UP001164746"/>
    </source>
</evidence>
<accession>A0ABY7DWD7</accession>
<organism evidence="1 2">
    <name type="scientific">Mya arenaria</name>
    <name type="common">Soft-shell clam</name>
    <dbReference type="NCBI Taxonomy" id="6604"/>
    <lineage>
        <taxon>Eukaryota</taxon>
        <taxon>Metazoa</taxon>
        <taxon>Spiralia</taxon>
        <taxon>Lophotrochozoa</taxon>
        <taxon>Mollusca</taxon>
        <taxon>Bivalvia</taxon>
        <taxon>Autobranchia</taxon>
        <taxon>Heteroconchia</taxon>
        <taxon>Euheterodonta</taxon>
        <taxon>Imparidentia</taxon>
        <taxon>Neoheterodontei</taxon>
        <taxon>Myida</taxon>
        <taxon>Myoidea</taxon>
        <taxon>Myidae</taxon>
        <taxon>Mya</taxon>
    </lineage>
</organism>
<keyword evidence="2" id="KW-1185">Reference proteome</keyword>
<dbReference type="Proteomes" id="UP001164746">
    <property type="component" value="Chromosome 3"/>
</dbReference>
<feature type="non-terminal residue" evidence="1">
    <location>
        <position position="239"/>
    </location>
</feature>
<sequence>TKPTTTPTTTTTTPTATAISTITTTTTTAPTTSTITTTTVSLRRTRVTVVFLIFVSPNLLQLFRRRLRNKTITIIILSLRRGSLIADFEIVYEDSEQSQAQFTEANIDLVTGRETVTILNETVAASSIQVNNTIVTNETSGAAVCALFEASGGRCDKAYECATVDGAPTCLWNDLDHCGCDMQLSLSFNHKYYHLRNGSRIPDPEVKEKIFLTGLTAIWRLSMREHSEEVIWTQLYLNN</sequence>
<gene>
    <name evidence="1" type="ORF">MAR_023633</name>
</gene>
<dbReference type="EMBL" id="CP111014">
    <property type="protein sequence ID" value="WAQ99260.1"/>
    <property type="molecule type" value="Genomic_DNA"/>
</dbReference>